<dbReference type="RefSeq" id="WP_330137383.1">
    <property type="nucleotide sequence ID" value="NZ_JAUTXY010000041.1"/>
</dbReference>
<evidence type="ECO:0000313" key="1">
    <source>
        <dbReference type="EMBL" id="MEE2062356.1"/>
    </source>
</evidence>
<dbReference type="Proteomes" id="UP001336020">
    <property type="component" value="Unassembled WGS sequence"/>
</dbReference>
<dbReference type="SUPFAM" id="SSF56349">
    <property type="entry name" value="DNA breaking-rejoining enzymes"/>
    <property type="match status" value="1"/>
</dbReference>
<organism evidence="1 2">
    <name type="scientific">Rhodococcus artemisiae</name>
    <dbReference type="NCBI Taxonomy" id="714159"/>
    <lineage>
        <taxon>Bacteria</taxon>
        <taxon>Bacillati</taxon>
        <taxon>Actinomycetota</taxon>
        <taxon>Actinomycetes</taxon>
        <taxon>Mycobacteriales</taxon>
        <taxon>Nocardiaceae</taxon>
        <taxon>Rhodococcus</taxon>
    </lineage>
</organism>
<gene>
    <name evidence="1" type="ORF">Q7514_33040</name>
</gene>
<evidence type="ECO:0000313" key="2">
    <source>
        <dbReference type="Proteomes" id="UP001336020"/>
    </source>
</evidence>
<dbReference type="InterPro" id="IPR011010">
    <property type="entry name" value="DNA_brk_join_enz"/>
</dbReference>
<name>A0ABU7LLB0_9NOCA</name>
<accession>A0ABU7LLB0</accession>
<proteinExistence type="predicted"/>
<keyword evidence="2" id="KW-1185">Reference proteome</keyword>
<protein>
    <recommendedName>
        <fullName evidence="3">Site-specific recombinase XerD</fullName>
    </recommendedName>
</protein>
<reference evidence="1 2" key="1">
    <citation type="submission" date="2023-07" db="EMBL/GenBank/DDBJ databases">
        <authorList>
            <person name="Girao M."/>
            <person name="Carvalho M.F."/>
        </authorList>
    </citation>
    <scope>NUCLEOTIDE SEQUENCE [LARGE SCALE GENOMIC DNA]</scope>
    <source>
        <strain evidence="1 2">YIM65754</strain>
    </source>
</reference>
<dbReference type="EMBL" id="JAUTXY010000041">
    <property type="protein sequence ID" value="MEE2062356.1"/>
    <property type="molecule type" value="Genomic_DNA"/>
</dbReference>
<evidence type="ECO:0008006" key="3">
    <source>
        <dbReference type="Google" id="ProtNLM"/>
    </source>
</evidence>
<sequence length="350" mass="40005">MTQFLRSLAHGESPIANETFENYGEYSKIRHLHQLFTKLGIVEYKDQNLLIFTRWLDRKMDKCDLNDEHTKVARQYVRWYHLRRLRELSDRTNLTEGHVRTSKQDTTVALNFLGWLEEKSISLSQCRQAHVDEWFATGNTTRSRVRSFAKWAVRNQYLPNIELPGGATFRAPGIDQGKRLALLADLLENEEIPLFCRAAAILFLLYGQPITRLVRLTINDITTNVDVTEILLGDHPVLIPNPFDEIILRYVRSRPNINTAGNADSPYLFVGFRPGQPLNANYLMRLLRDHGVELRVMKAAALRDLVQEMPPAVAARVLGFKTASLEPHAAQAGMTWASYPALRRATPKNS</sequence>
<comment type="caution">
    <text evidence="1">The sequence shown here is derived from an EMBL/GenBank/DDBJ whole genome shotgun (WGS) entry which is preliminary data.</text>
</comment>